<comment type="function">
    <text evidence="15">Plays a critical role in recombination and DNA repair. Helps process Holliday junction intermediates to mature products by catalyzing branch migration. Has replication fork regression activity, unwinds stalled or blocked replication forks to make a HJ that can be resolved. Has a DNA unwinding activity characteristic of a DNA helicase with 3'-5' polarity.</text>
</comment>
<proteinExistence type="inferred from homology"/>
<dbReference type="Gene3D" id="2.40.50.140">
    <property type="entry name" value="Nucleic acid-binding proteins"/>
    <property type="match status" value="1"/>
</dbReference>
<feature type="domain" description="Helicase C-terminal" evidence="17">
    <location>
        <begin position="446"/>
        <end position="606"/>
    </location>
</feature>
<dbReference type="GO" id="GO:0003677">
    <property type="term" value="F:DNA binding"/>
    <property type="evidence" value="ECO:0007669"/>
    <property type="project" value="UniProtKB-KW"/>
</dbReference>
<evidence type="ECO:0000256" key="6">
    <source>
        <dbReference type="ARBA" id="ARBA00022806"/>
    </source>
</evidence>
<comment type="catalytic activity">
    <reaction evidence="12 15">
        <text>Couples ATP hydrolysis with the unwinding of duplex DNA by translocating in the 3'-5' direction.</text>
        <dbReference type="EC" id="5.6.2.4"/>
    </reaction>
</comment>
<name>I7KA29_9CLOT</name>
<evidence type="ECO:0000259" key="16">
    <source>
        <dbReference type="PROSITE" id="PS51192"/>
    </source>
</evidence>
<dbReference type="NCBIfam" id="NF008168">
    <property type="entry name" value="PRK10917.2-2"/>
    <property type="match status" value="1"/>
</dbReference>
<dbReference type="InterPro" id="IPR047112">
    <property type="entry name" value="RecG/Mfd"/>
</dbReference>
<feature type="domain" description="Helicase ATP-binding" evidence="16">
    <location>
        <begin position="266"/>
        <end position="427"/>
    </location>
</feature>
<keyword evidence="5 15" id="KW-0378">Hydrolase</keyword>
<dbReference type="GO" id="GO:0006281">
    <property type="term" value="P:DNA repair"/>
    <property type="evidence" value="ECO:0007669"/>
    <property type="project" value="UniProtKB-UniRule"/>
</dbReference>
<dbReference type="InterPro" id="IPR027417">
    <property type="entry name" value="P-loop_NTPase"/>
</dbReference>
<dbReference type="GO" id="GO:0043138">
    <property type="term" value="F:3'-5' DNA helicase activity"/>
    <property type="evidence" value="ECO:0007669"/>
    <property type="project" value="UniProtKB-EC"/>
</dbReference>
<keyword evidence="8" id="KW-0238">DNA-binding</keyword>
<evidence type="ECO:0000313" key="19">
    <source>
        <dbReference type="Proteomes" id="UP000007652"/>
    </source>
</evidence>
<evidence type="ECO:0000256" key="13">
    <source>
        <dbReference type="ARBA" id="ARBA00034808"/>
    </source>
</evidence>
<dbReference type="NCBIfam" id="NF008165">
    <property type="entry name" value="PRK10917.1-3"/>
    <property type="match status" value="1"/>
</dbReference>
<evidence type="ECO:0000256" key="14">
    <source>
        <dbReference type="ARBA" id="ARBA00048988"/>
    </source>
</evidence>
<gene>
    <name evidence="18" type="ORF">CAAU_2464</name>
</gene>
<dbReference type="SMART" id="SM00487">
    <property type="entry name" value="DEXDc"/>
    <property type="match status" value="1"/>
</dbReference>
<evidence type="ECO:0000256" key="8">
    <source>
        <dbReference type="ARBA" id="ARBA00023125"/>
    </source>
</evidence>
<keyword evidence="3 15" id="KW-0547">Nucleotide-binding</keyword>
<dbReference type="InterPro" id="IPR014001">
    <property type="entry name" value="Helicase_ATP-bd"/>
</dbReference>
<evidence type="ECO:0000256" key="4">
    <source>
        <dbReference type="ARBA" id="ARBA00022763"/>
    </source>
</evidence>
<dbReference type="InterPro" id="IPR033454">
    <property type="entry name" value="RecG_wedge"/>
</dbReference>
<dbReference type="Pfam" id="PF17191">
    <property type="entry name" value="RecG_wedge"/>
    <property type="match status" value="1"/>
</dbReference>
<evidence type="ECO:0000256" key="12">
    <source>
        <dbReference type="ARBA" id="ARBA00034617"/>
    </source>
</evidence>
<dbReference type="InterPro" id="IPR001650">
    <property type="entry name" value="Helicase_C-like"/>
</dbReference>
<comment type="catalytic activity">
    <reaction evidence="14 15">
        <text>ATP + H2O = ADP + phosphate + H(+)</text>
        <dbReference type="Rhea" id="RHEA:13065"/>
        <dbReference type="ChEBI" id="CHEBI:15377"/>
        <dbReference type="ChEBI" id="CHEBI:15378"/>
        <dbReference type="ChEBI" id="CHEBI:30616"/>
        <dbReference type="ChEBI" id="CHEBI:43474"/>
        <dbReference type="ChEBI" id="CHEBI:456216"/>
        <dbReference type="EC" id="5.6.2.4"/>
    </reaction>
</comment>
<dbReference type="Pfam" id="PF00271">
    <property type="entry name" value="Helicase_C"/>
    <property type="match status" value="1"/>
</dbReference>
<dbReference type="NCBIfam" id="TIGR00643">
    <property type="entry name" value="recG"/>
    <property type="match status" value="1"/>
</dbReference>
<dbReference type="EMBL" id="CAKP01000131">
    <property type="protein sequence ID" value="CCJ34547.1"/>
    <property type="molecule type" value="Genomic_DNA"/>
</dbReference>
<dbReference type="InterPro" id="IPR012340">
    <property type="entry name" value="NA-bd_OB-fold"/>
</dbReference>
<comment type="similarity">
    <text evidence="1 15">Belongs to the helicase family. RecG subfamily.</text>
</comment>
<dbReference type="GO" id="GO:0006310">
    <property type="term" value="P:DNA recombination"/>
    <property type="evidence" value="ECO:0007669"/>
    <property type="project" value="UniProtKB-UniRule"/>
</dbReference>
<dbReference type="CDD" id="cd18811">
    <property type="entry name" value="SF2_C_RecG"/>
    <property type="match status" value="1"/>
</dbReference>
<accession>I7KA29</accession>
<dbReference type="InterPro" id="IPR004609">
    <property type="entry name" value="ATP-dep_DNA_helicase_RecG"/>
</dbReference>
<evidence type="ECO:0000256" key="7">
    <source>
        <dbReference type="ARBA" id="ARBA00022840"/>
    </source>
</evidence>
<keyword evidence="19" id="KW-1185">Reference proteome</keyword>
<evidence type="ECO:0000256" key="5">
    <source>
        <dbReference type="ARBA" id="ARBA00022801"/>
    </source>
</evidence>
<comment type="caution">
    <text evidence="18">The sequence shown here is derived from an EMBL/GenBank/DDBJ whole genome shotgun (WGS) entry which is preliminary data.</text>
</comment>
<dbReference type="AlphaFoldDB" id="I7KA29"/>
<evidence type="ECO:0000256" key="2">
    <source>
        <dbReference type="ARBA" id="ARBA00017846"/>
    </source>
</evidence>
<dbReference type="eggNOG" id="COG1200">
    <property type="taxonomic scope" value="Bacteria"/>
</dbReference>
<evidence type="ECO:0000256" key="9">
    <source>
        <dbReference type="ARBA" id="ARBA00023172"/>
    </source>
</evidence>
<dbReference type="RefSeq" id="WP_008909792.1">
    <property type="nucleotide sequence ID" value="NZ_CAKP01000131.1"/>
</dbReference>
<dbReference type="EC" id="5.6.2.4" evidence="13 15"/>
<keyword evidence="7 15" id="KW-0067">ATP-binding</keyword>
<keyword evidence="11" id="KW-0413">Isomerase</keyword>
<dbReference type="PROSITE" id="PS51192">
    <property type="entry name" value="HELICASE_ATP_BIND_1"/>
    <property type="match status" value="1"/>
</dbReference>
<dbReference type="CDD" id="cd17992">
    <property type="entry name" value="DEXHc_RecG"/>
    <property type="match status" value="1"/>
</dbReference>
<dbReference type="GO" id="GO:0005524">
    <property type="term" value="F:ATP binding"/>
    <property type="evidence" value="ECO:0007669"/>
    <property type="project" value="UniProtKB-KW"/>
</dbReference>
<dbReference type="STRING" id="857293.CAAU_2464"/>
<evidence type="ECO:0000256" key="15">
    <source>
        <dbReference type="RuleBase" id="RU363016"/>
    </source>
</evidence>
<dbReference type="Pfam" id="PF00270">
    <property type="entry name" value="DEAD"/>
    <property type="match status" value="1"/>
</dbReference>
<dbReference type="InterPro" id="IPR011545">
    <property type="entry name" value="DEAD/DEAH_box_helicase_dom"/>
</dbReference>
<keyword evidence="6 15" id="KW-0347">Helicase</keyword>
<dbReference type="CDD" id="cd04488">
    <property type="entry name" value="RecG_wedge_OBF"/>
    <property type="match status" value="1"/>
</dbReference>
<sequence>MEIQYLKGVGPKIAKYLSSLGINTVKDALFYFPRDYEDRTNIKPISKLENDEMASVIVEVAQIFPSKKTKTGKTLNKILFKNETGFISGIWFNQPYIKNNFKIGEKVLLYGKVSKQFGEITLVDPQYEKDYEETQGINPIYSINKNLTQKIMRKIIKQALNFIDQEVEELLPESLRKIYDLLDIKNAIINIHFPKDKNMLKLAKRRLKFEELLIIQLGLFELKKKYSSSTTSYSMAVSKELKALKEKLPFELTEAQRKVIREILIDMKKNTPMNRLLQGDVGSGKTIISVIALFNCAMNGYQGVLMAPTEILAEQHYNTILELLKDWNINIALLVGSTSKKQKEEIIRKISQGEISIVIGTHALLQENVEFKNLALVITDEQHRFGVRQRATLINKGHNPHVLVMTATPIPRTLALFMYGDMDISVIDQLPPGRQKVETYFVRPNMREKVYDFVKKEIEKGRQAYVICPLVEESEKLEAESVIEMAENLKNNFLKYNKIGILHGKMSASEKDEIMKKFKNNEIQVLVSTTVVEVGVNVPNATIIVIENADRFGLAQLHQLRGRVGRGNYKSYCILVADAKTDDAIERMKIMTKTNSGFEIAEKDLELRGTGEFFGTRQHGLPELKVANLFKDIDILMQTKEVARELIQSRRLLDKDYYKLKLRIEELIQNIGDNISIN</sequence>
<dbReference type="PROSITE" id="PS51194">
    <property type="entry name" value="HELICASE_CTER"/>
    <property type="match status" value="1"/>
</dbReference>
<reference evidence="18 19" key="1">
    <citation type="journal article" date="2011" name="J. Bacteriol.">
        <title>Draft genome sequence of Caloramator australicus strain RC3T, a thermoanaerobe from the Great Artesian Basin of Australia.</title>
        <authorList>
            <person name="Ogg C.D."/>
            <person name="Patel B.K.C."/>
        </authorList>
    </citation>
    <scope>NUCLEOTIDE SEQUENCE [LARGE SCALE GENOMIC DNA]</scope>
    <source>
        <strain evidence="18 19">RC3</strain>
    </source>
</reference>
<evidence type="ECO:0000259" key="17">
    <source>
        <dbReference type="PROSITE" id="PS51194"/>
    </source>
</evidence>
<dbReference type="PANTHER" id="PTHR47964:SF1">
    <property type="entry name" value="ATP-DEPENDENT DNA HELICASE HOMOLOG RECG, CHLOROPLASTIC"/>
    <property type="match status" value="1"/>
</dbReference>
<evidence type="ECO:0000256" key="11">
    <source>
        <dbReference type="ARBA" id="ARBA00023235"/>
    </source>
</evidence>
<dbReference type="GO" id="GO:0016887">
    <property type="term" value="F:ATP hydrolysis activity"/>
    <property type="evidence" value="ECO:0007669"/>
    <property type="project" value="RHEA"/>
</dbReference>
<evidence type="ECO:0000313" key="18">
    <source>
        <dbReference type="EMBL" id="CCJ34547.1"/>
    </source>
</evidence>
<keyword evidence="4 15" id="KW-0227">DNA damage</keyword>
<dbReference type="Pfam" id="PF19833">
    <property type="entry name" value="RecG_dom3_C"/>
    <property type="match status" value="1"/>
</dbReference>
<keyword evidence="10 15" id="KW-0234">DNA repair</keyword>
<dbReference type="PANTHER" id="PTHR47964">
    <property type="entry name" value="ATP-DEPENDENT DNA HELICASE HOMOLOG RECG, CHLOROPLASTIC"/>
    <property type="match status" value="1"/>
</dbReference>
<evidence type="ECO:0000256" key="10">
    <source>
        <dbReference type="ARBA" id="ARBA00023204"/>
    </source>
</evidence>
<dbReference type="InterPro" id="IPR045562">
    <property type="entry name" value="RecG_dom3_C"/>
</dbReference>
<evidence type="ECO:0000256" key="1">
    <source>
        <dbReference type="ARBA" id="ARBA00007504"/>
    </source>
</evidence>
<dbReference type="Proteomes" id="UP000007652">
    <property type="component" value="Unassembled WGS sequence"/>
</dbReference>
<keyword evidence="9 15" id="KW-0233">DNA recombination</keyword>
<dbReference type="SUPFAM" id="SSF52540">
    <property type="entry name" value="P-loop containing nucleoside triphosphate hydrolases"/>
    <property type="match status" value="2"/>
</dbReference>
<dbReference type="SMART" id="SM00490">
    <property type="entry name" value="HELICc"/>
    <property type="match status" value="1"/>
</dbReference>
<dbReference type="Gene3D" id="3.40.50.300">
    <property type="entry name" value="P-loop containing nucleotide triphosphate hydrolases"/>
    <property type="match status" value="2"/>
</dbReference>
<protein>
    <recommendedName>
        <fullName evidence="2 15">ATP-dependent DNA helicase RecG</fullName>
        <ecNumber evidence="13 15">5.6.2.4</ecNumber>
    </recommendedName>
</protein>
<organism evidence="18 19">
    <name type="scientific">Caloramator australicus RC3</name>
    <dbReference type="NCBI Taxonomy" id="857293"/>
    <lineage>
        <taxon>Bacteria</taxon>
        <taxon>Bacillati</taxon>
        <taxon>Bacillota</taxon>
        <taxon>Clostridia</taxon>
        <taxon>Eubacteriales</taxon>
        <taxon>Clostridiaceae</taxon>
        <taxon>Caloramator</taxon>
    </lineage>
</organism>
<dbReference type="OrthoDB" id="9804325at2"/>
<dbReference type="SUPFAM" id="SSF50249">
    <property type="entry name" value="Nucleic acid-binding proteins"/>
    <property type="match status" value="1"/>
</dbReference>
<evidence type="ECO:0000256" key="3">
    <source>
        <dbReference type="ARBA" id="ARBA00022741"/>
    </source>
</evidence>